<evidence type="ECO:0000256" key="2">
    <source>
        <dbReference type="ARBA" id="ARBA00023125"/>
    </source>
</evidence>
<dbReference type="InterPro" id="IPR023187">
    <property type="entry name" value="Tscrpt_reg_MarR-type_CS"/>
</dbReference>
<dbReference type="PROSITE" id="PS50995">
    <property type="entry name" value="HTH_MARR_2"/>
    <property type="match status" value="1"/>
</dbReference>
<dbReference type="AlphaFoldDB" id="A0A8J3IJB4"/>
<gene>
    <name evidence="5" type="ORF">KSF_056390</name>
</gene>
<reference evidence="5" key="1">
    <citation type="submission" date="2020-10" db="EMBL/GenBank/DDBJ databases">
        <title>Taxonomic study of unclassified bacteria belonging to the class Ktedonobacteria.</title>
        <authorList>
            <person name="Yabe S."/>
            <person name="Wang C.M."/>
            <person name="Zheng Y."/>
            <person name="Sakai Y."/>
            <person name="Cavaletti L."/>
            <person name="Monciardini P."/>
            <person name="Donadio S."/>
        </authorList>
    </citation>
    <scope>NUCLEOTIDE SEQUENCE</scope>
    <source>
        <strain evidence="5">ID150040</strain>
    </source>
</reference>
<dbReference type="InterPro" id="IPR036388">
    <property type="entry name" value="WH-like_DNA-bd_sf"/>
</dbReference>
<dbReference type="GO" id="GO:0006950">
    <property type="term" value="P:response to stress"/>
    <property type="evidence" value="ECO:0007669"/>
    <property type="project" value="TreeGrafter"/>
</dbReference>
<name>A0A8J3IJB4_9CHLR</name>
<dbReference type="Gene3D" id="1.10.10.10">
    <property type="entry name" value="Winged helix-like DNA-binding domain superfamily/Winged helix DNA-binding domain"/>
    <property type="match status" value="1"/>
</dbReference>
<dbReference type="PANTHER" id="PTHR33164:SF99">
    <property type="entry name" value="MARR FAMILY REGULATORY PROTEIN"/>
    <property type="match status" value="1"/>
</dbReference>
<keyword evidence="2" id="KW-0238">DNA-binding</keyword>
<dbReference type="Proteomes" id="UP000597444">
    <property type="component" value="Unassembled WGS sequence"/>
</dbReference>
<evidence type="ECO:0000259" key="4">
    <source>
        <dbReference type="PROSITE" id="PS50995"/>
    </source>
</evidence>
<feature type="domain" description="HTH marR-type" evidence="4">
    <location>
        <begin position="1"/>
        <end position="143"/>
    </location>
</feature>
<evidence type="ECO:0000313" key="6">
    <source>
        <dbReference type="Proteomes" id="UP000597444"/>
    </source>
</evidence>
<sequence>MTSNQHPDVSLMGLHINTVLQAILNCILSSLHQAGFEDIRPAHLSIFRNLVPHGLHVSELADRAGIAKASAIYLIDYLEERGYVERVPDAHDGRATLVQFSERGWLTYEVASSATLQLQKEWAELVGSDEMQVFLATLALIANHATAQQTEQNTSRARLRGRRHAGL</sequence>
<comment type="caution">
    <text evidence="5">The sequence shown here is derived from an EMBL/GenBank/DDBJ whole genome shotgun (WGS) entry which is preliminary data.</text>
</comment>
<organism evidence="5 6">
    <name type="scientific">Reticulibacter mediterranei</name>
    <dbReference type="NCBI Taxonomy" id="2778369"/>
    <lineage>
        <taxon>Bacteria</taxon>
        <taxon>Bacillati</taxon>
        <taxon>Chloroflexota</taxon>
        <taxon>Ktedonobacteria</taxon>
        <taxon>Ktedonobacterales</taxon>
        <taxon>Reticulibacteraceae</taxon>
        <taxon>Reticulibacter</taxon>
    </lineage>
</organism>
<keyword evidence="1" id="KW-0805">Transcription regulation</keyword>
<dbReference type="RefSeq" id="WP_220206261.1">
    <property type="nucleotide sequence ID" value="NZ_BNJK01000001.1"/>
</dbReference>
<keyword evidence="6" id="KW-1185">Reference proteome</keyword>
<dbReference type="PANTHER" id="PTHR33164">
    <property type="entry name" value="TRANSCRIPTIONAL REGULATOR, MARR FAMILY"/>
    <property type="match status" value="1"/>
</dbReference>
<protein>
    <recommendedName>
        <fullName evidence="4">HTH marR-type domain-containing protein</fullName>
    </recommendedName>
</protein>
<dbReference type="GO" id="GO:0003677">
    <property type="term" value="F:DNA binding"/>
    <property type="evidence" value="ECO:0007669"/>
    <property type="project" value="UniProtKB-KW"/>
</dbReference>
<dbReference type="InterPro" id="IPR039422">
    <property type="entry name" value="MarR/SlyA-like"/>
</dbReference>
<dbReference type="Pfam" id="PF12802">
    <property type="entry name" value="MarR_2"/>
    <property type="match status" value="1"/>
</dbReference>
<dbReference type="EMBL" id="BNJK01000001">
    <property type="protein sequence ID" value="GHO95591.1"/>
    <property type="molecule type" value="Genomic_DNA"/>
</dbReference>
<dbReference type="GO" id="GO:0003700">
    <property type="term" value="F:DNA-binding transcription factor activity"/>
    <property type="evidence" value="ECO:0007669"/>
    <property type="project" value="InterPro"/>
</dbReference>
<proteinExistence type="predicted"/>
<keyword evidence="3" id="KW-0804">Transcription</keyword>
<accession>A0A8J3IJB4</accession>
<evidence type="ECO:0000313" key="5">
    <source>
        <dbReference type="EMBL" id="GHO95591.1"/>
    </source>
</evidence>
<evidence type="ECO:0000256" key="1">
    <source>
        <dbReference type="ARBA" id="ARBA00023015"/>
    </source>
</evidence>
<dbReference type="SUPFAM" id="SSF46785">
    <property type="entry name" value="Winged helix' DNA-binding domain"/>
    <property type="match status" value="1"/>
</dbReference>
<dbReference type="InterPro" id="IPR036390">
    <property type="entry name" value="WH_DNA-bd_sf"/>
</dbReference>
<evidence type="ECO:0000256" key="3">
    <source>
        <dbReference type="ARBA" id="ARBA00023163"/>
    </source>
</evidence>
<dbReference type="PROSITE" id="PS01117">
    <property type="entry name" value="HTH_MARR_1"/>
    <property type="match status" value="1"/>
</dbReference>
<dbReference type="InterPro" id="IPR000835">
    <property type="entry name" value="HTH_MarR-typ"/>
</dbReference>
<dbReference type="SMART" id="SM00347">
    <property type="entry name" value="HTH_MARR"/>
    <property type="match status" value="1"/>
</dbReference>